<dbReference type="EMBL" id="CM046395">
    <property type="protein sequence ID" value="KAI8542816.1"/>
    <property type="molecule type" value="Genomic_DNA"/>
</dbReference>
<comment type="caution">
    <text evidence="1">The sequence shown here is derived from an EMBL/GenBank/DDBJ whole genome shotgun (WGS) entry which is preliminary data.</text>
</comment>
<name>A0ACC0MP28_RHOML</name>
<organism evidence="1 2">
    <name type="scientific">Rhododendron molle</name>
    <name type="common">Chinese azalea</name>
    <name type="synonym">Azalea mollis</name>
    <dbReference type="NCBI Taxonomy" id="49168"/>
    <lineage>
        <taxon>Eukaryota</taxon>
        <taxon>Viridiplantae</taxon>
        <taxon>Streptophyta</taxon>
        <taxon>Embryophyta</taxon>
        <taxon>Tracheophyta</taxon>
        <taxon>Spermatophyta</taxon>
        <taxon>Magnoliopsida</taxon>
        <taxon>eudicotyledons</taxon>
        <taxon>Gunneridae</taxon>
        <taxon>Pentapetalae</taxon>
        <taxon>asterids</taxon>
        <taxon>Ericales</taxon>
        <taxon>Ericaceae</taxon>
        <taxon>Ericoideae</taxon>
        <taxon>Rhodoreae</taxon>
        <taxon>Rhododendron</taxon>
    </lineage>
</organism>
<dbReference type="Proteomes" id="UP001062846">
    <property type="component" value="Chromosome 8"/>
</dbReference>
<proteinExistence type="predicted"/>
<accession>A0ACC0MP28</accession>
<sequence length="89" mass="9461">MFIAKGKSAGSGGNPLLGEQAAEESKQAIAASLKGSDLVFITARTYISATRRALVQQTNFGRFEFVAGMQSEGKLCDNVNGFTNNDKDL</sequence>
<evidence type="ECO:0000313" key="2">
    <source>
        <dbReference type="Proteomes" id="UP001062846"/>
    </source>
</evidence>
<evidence type="ECO:0000313" key="1">
    <source>
        <dbReference type="EMBL" id="KAI8542816.1"/>
    </source>
</evidence>
<protein>
    <submittedName>
        <fullName evidence="1">Uncharacterized protein</fullName>
    </submittedName>
</protein>
<reference evidence="1" key="1">
    <citation type="submission" date="2022-02" db="EMBL/GenBank/DDBJ databases">
        <title>Plant Genome Project.</title>
        <authorList>
            <person name="Zhang R.-G."/>
        </authorList>
    </citation>
    <scope>NUCLEOTIDE SEQUENCE</scope>
    <source>
        <strain evidence="1">AT1</strain>
    </source>
</reference>
<keyword evidence="2" id="KW-1185">Reference proteome</keyword>
<gene>
    <name evidence="1" type="ORF">RHMOL_Rhmol08G0168700</name>
</gene>